<dbReference type="PANTHER" id="PTHR37612">
    <property type="entry name" value="FIBROIN HEAVY CHAIN FIB-H LIKE PROTEIN"/>
    <property type="match status" value="1"/>
</dbReference>
<evidence type="ECO:0000256" key="1">
    <source>
        <dbReference type="SAM" id="MobiDB-lite"/>
    </source>
</evidence>
<comment type="caution">
    <text evidence="2">The sequence shown here is derived from an EMBL/GenBank/DDBJ whole genome shotgun (WGS) entry which is preliminary data.</text>
</comment>
<evidence type="ECO:0000313" key="2">
    <source>
        <dbReference type="EMBL" id="GFR45452.1"/>
    </source>
</evidence>
<organism evidence="2 3">
    <name type="scientific">Astrephomene gubernaculifera</name>
    <dbReference type="NCBI Taxonomy" id="47775"/>
    <lineage>
        <taxon>Eukaryota</taxon>
        <taxon>Viridiplantae</taxon>
        <taxon>Chlorophyta</taxon>
        <taxon>core chlorophytes</taxon>
        <taxon>Chlorophyceae</taxon>
        <taxon>CS clade</taxon>
        <taxon>Chlamydomonadales</taxon>
        <taxon>Astrephomenaceae</taxon>
        <taxon>Astrephomene</taxon>
    </lineage>
</organism>
<dbReference type="InterPro" id="IPR052258">
    <property type="entry name" value="Diverse_Func_Domain-Protein"/>
</dbReference>
<feature type="compositionally biased region" description="Gly residues" evidence="1">
    <location>
        <begin position="795"/>
        <end position="819"/>
    </location>
</feature>
<proteinExistence type="predicted"/>
<evidence type="ECO:0000313" key="3">
    <source>
        <dbReference type="Proteomes" id="UP001054857"/>
    </source>
</evidence>
<feature type="non-terminal residue" evidence="2">
    <location>
        <position position="1"/>
    </location>
</feature>
<feature type="compositionally biased region" description="Polar residues" evidence="1">
    <location>
        <begin position="732"/>
        <end position="747"/>
    </location>
</feature>
<name>A0AAD3DR61_9CHLO</name>
<keyword evidence="3" id="KW-1185">Reference proteome</keyword>
<dbReference type="AlphaFoldDB" id="A0AAD3DR61"/>
<accession>A0AAD3DR61</accession>
<sequence length="836" mass="87836">MAALSETTSVLYRSFEILARVERKILSCPGTEALAFVSEIDILDAIAALRVVASGYVGLPVRSAWTALSGEYVGILLSLYSLALRGSCPSLAPAVPEETRKTYMELRAMLASHLEAAVKDGGRIMPCRAYMDVVKGLLRTQALRCYAALLADESKSVMLGHQVQGALDLLHESLGLVRALLIDWCLDQHPYPPGPRWFCDINAHLGDELEASGLLEHWACTFLHTFPLCGYTDTVTSLLHQLSDVLQLLLARQAKWGYLHFSFMDFSPSLSYLLSSHLVSFCNLLDGGTTYGLPAGAVVAPLFTDRGMPLRWADPGEVLSVQLATAGVSLWSHYVGEVQEWVSAISFRSIRRLSSHLPAGARRQPGLLPSALPSLRQHLRHHISRLKQALAAVEAATGVGLAGMHDALVPDHENPRLERIQQDITDCEIAIQQFMDLLPNSGVPPLNTQAGFSVAMRVAEVTLQRIRPAASGGAASTSTAPAAGPLPLLTFEQAQLVIGNALRCARKMCVNAAFVKWQHRFIQPWHWDSMTRLWKAALKWVETLAYKGCDMTETGDLLKLRVPEEGGLSPVVWSADVGAALLNGYVPQVEFLVRRLSVDFFHTWLGCQAPEAVLQLLCFSDELEMAALITTVAKVLRRGASVLASQGAACPTQDPTSSAASAAAPHQLPHMPPNDSAYGLGLMACRLLRSASGVFGGDSSTGPWLVRQVLAVTSARGPRESQLHCGVGQDAGSGSASRGQDAGSGSTSRGQDAGSGSASGGQDAGSGSASRGQDAGSGSASGGQDAGSGSASRGQGAGSGSASGGQDAGSGSASGGQDAGSGSASRGQGAGSGSAS</sequence>
<feature type="compositionally biased region" description="Low complexity" evidence="1">
    <location>
        <begin position="765"/>
        <end position="778"/>
    </location>
</feature>
<dbReference type="PANTHER" id="PTHR37612:SF20">
    <property type="entry name" value="PER-HEXAMER REPEAT PROTEIN 5-RELATED"/>
    <property type="match status" value="1"/>
</dbReference>
<dbReference type="Proteomes" id="UP001054857">
    <property type="component" value="Unassembled WGS sequence"/>
</dbReference>
<feature type="region of interest" description="Disordered" evidence="1">
    <location>
        <begin position="715"/>
        <end position="836"/>
    </location>
</feature>
<protein>
    <submittedName>
        <fullName evidence="2">Uncharacterized protein</fullName>
    </submittedName>
</protein>
<reference evidence="2 3" key="1">
    <citation type="journal article" date="2021" name="Sci. Rep.">
        <title>Genome sequencing of the multicellular alga Astrephomene provides insights into convergent evolution of germ-soma differentiation.</title>
        <authorList>
            <person name="Yamashita S."/>
            <person name="Yamamoto K."/>
            <person name="Matsuzaki R."/>
            <person name="Suzuki S."/>
            <person name="Yamaguchi H."/>
            <person name="Hirooka S."/>
            <person name="Minakuchi Y."/>
            <person name="Miyagishima S."/>
            <person name="Kawachi M."/>
            <person name="Toyoda A."/>
            <person name="Nozaki H."/>
        </authorList>
    </citation>
    <scope>NUCLEOTIDE SEQUENCE [LARGE SCALE GENOMIC DNA]</scope>
    <source>
        <strain evidence="2 3">NIES-4017</strain>
    </source>
</reference>
<gene>
    <name evidence="2" type="ORF">Agub_g6849</name>
</gene>
<dbReference type="EMBL" id="BMAR01000010">
    <property type="protein sequence ID" value="GFR45452.1"/>
    <property type="molecule type" value="Genomic_DNA"/>
</dbReference>